<evidence type="ECO:0000256" key="7">
    <source>
        <dbReference type="ARBA" id="ARBA00022842"/>
    </source>
</evidence>
<evidence type="ECO:0000256" key="2">
    <source>
        <dbReference type="ARBA" id="ARBA00016337"/>
    </source>
</evidence>
<evidence type="ECO:0000256" key="5">
    <source>
        <dbReference type="ARBA" id="ARBA00022723"/>
    </source>
</evidence>
<dbReference type="GO" id="GO:0046872">
    <property type="term" value="F:metal ion binding"/>
    <property type="evidence" value="ECO:0007669"/>
    <property type="project" value="UniProtKB-UniRule"/>
</dbReference>
<evidence type="ECO:0000256" key="1">
    <source>
        <dbReference type="ARBA" id="ARBA00011955"/>
    </source>
</evidence>
<proteinExistence type="inferred from homology"/>
<evidence type="ECO:0000256" key="6">
    <source>
        <dbReference type="ARBA" id="ARBA00022827"/>
    </source>
</evidence>
<dbReference type="PANTHER" id="PTHR30040">
    <property type="entry name" value="THIAMINE BIOSYNTHESIS LIPOPROTEIN APBE"/>
    <property type="match status" value="1"/>
</dbReference>
<keyword evidence="7 10" id="KW-0460">Magnesium</keyword>
<dbReference type="AlphaFoldDB" id="A0A5R9CM46"/>
<evidence type="ECO:0000256" key="10">
    <source>
        <dbReference type="PIRNR" id="PIRNR006268"/>
    </source>
</evidence>
<dbReference type="EC" id="2.7.1.180" evidence="1 10"/>
<dbReference type="PANTHER" id="PTHR30040:SF2">
    <property type="entry name" value="FAD:PROTEIN FMN TRANSFERASE"/>
    <property type="match status" value="1"/>
</dbReference>
<evidence type="ECO:0000256" key="3">
    <source>
        <dbReference type="ARBA" id="ARBA00022630"/>
    </source>
</evidence>
<dbReference type="PIRSF" id="PIRSF006268">
    <property type="entry name" value="ApbE"/>
    <property type="match status" value="1"/>
</dbReference>
<evidence type="ECO:0000313" key="12">
    <source>
        <dbReference type="EMBL" id="QIW53790.1"/>
    </source>
</evidence>
<protein>
    <recommendedName>
        <fullName evidence="2 10">FAD:protein FMN transferase</fullName>
        <ecNumber evidence="1 10">2.7.1.180</ecNumber>
    </recommendedName>
    <alternativeName>
        <fullName evidence="8 10">Flavin transferase</fullName>
    </alternativeName>
</protein>
<comment type="catalytic activity">
    <reaction evidence="9 10">
        <text>L-threonyl-[protein] + FAD = FMN-L-threonyl-[protein] + AMP + H(+)</text>
        <dbReference type="Rhea" id="RHEA:36847"/>
        <dbReference type="Rhea" id="RHEA-COMP:11060"/>
        <dbReference type="Rhea" id="RHEA-COMP:11061"/>
        <dbReference type="ChEBI" id="CHEBI:15378"/>
        <dbReference type="ChEBI" id="CHEBI:30013"/>
        <dbReference type="ChEBI" id="CHEBI:57692"/>
        <dbReference type="ChEBI" id="CHEBI:74257"/>
        <dbReference type="ChEBI" id="CHEBI:456215"/>
        <dbReference type="EC" id="2.7.1.180"/>
    </reaction>
</comment>
<feature type="binding site" evidence="11">
    <location>
        <position position="266"/>
    </location>
    <ligand>
        <name>Mg(2+)</name>
        <dbReference type="ChEBI" id="CHEBI:18420"/>
    </ligand>
</feature>
<comment type="similarity">
    <text evidence="10">Belongs to the ApbE family.</text>
</comment>
<dbReference type="Pfam" id="PF02424">
    <property type="entry name" value="ApbE"/>
    <property type="match status" value="1"/>
</dbReference>
<dbReference type="InterPro" id="IPR003374">
    <property type="entry name" value="ApbE-like_sf"/>
</dbReference>
<gene>
    <name evidence="12" type="ORF">GU336_06355</name>
</gene>
<organism evidence="12 13">
    <name type="scientific">Pseudolactococcus raffinolactis</name>
    <dbReference type="NCBI Taxonomy" id="1366"/>
    <lineage>
        <taxon>Bacteria</taxon>
        <taxon>Bacillati</taxon>
        <taxon>Bacillota</taxon>
        <taxon>Bacilli</taxon>
        <taxon>Lactobacillales</taxon>
        <taxon>Streptococcaceae</taxon>
        <taxon>Pseudolactococcus</taxon>
    </lineage>
</organism>
<comment type="cofactor">
    <cofactor evidence="11">
        <name>Mg(2+)</name>
        <dbReference type="ChEBI" id="CHEBI:18420"/>
    </cofactor>
    <cofactor evidence="11">
        <name>Mn(2+)</name>
        <dbReference type="ChEBI" id="CHEBI:29035"/>
    </cofactor>
    <text evidence="11">Magnesium. Can also use manganese.</text>
</comment>
<dbReference type="GO" id="GO:0016740">
    <property type="term" value="F:transferase activity"/>
    <property type="evidence" value="ECO:0007669"/>
    <property type="project" value="UniProtKB-UniRule"/>
</dbReference>
<name>A0A5R9CM46_9LACT</name>
<dbReference type="Proteomes" id="UP000501945">
    <property type="component" value="Chromosome"/>
</dbReference>
<dbReference type="SUPFAM" id="SSF143631">
    <property type="entry name" value="ApbE-like"/>
    <property type="match status" value="1"/>
</dbReference>
<dbReference type="RefSeq" id="WP_138491432.1">
    <property type="nucleotide sequence ID" value="NZ_CP047616.1"/>
</dbReference>
<evidence type="ECO:0000256" key="8">
    <source>
        <dbReference type="ARBA" id="ARBA00031306"/>
    </source>
</evidence>
<evidence type="ECO:0000256" key="9">
    <source>
        <dbReference type="ARBA" id="ARBA00048540"/>
    </source>
</evidence>
<evidence type="ECO:0000256" key="11">
    <source>
        <dbReference type="PIRSR" id="PIRSR006268-2"/>
    </source>
</evidence>
<keyword evidence="5 10" id="KW-0479">Metal-binding</keyword>
<keyword evidence="3 10" id="KW-0285">Flavoprotein</keyword>
<evidence type="ECO:0000256" key="4">
    <source>
        <dbReference type="ARBA" id="ARBA00022679"/>
    </source>
</evidence>
<sequence length="307" mass="33804">MFKENSIKLMGTVIRCGVAHPFGDTLLTEAFRRLTDYEKTFSANDDQSLLMTINQNAGIKAIQVPAELFELIEMGKKESLTSGGLLNIAIGPLIKLWHIGFKDSQKPSDDKIKQVLPLIDPEKIQLDKQQQTVFLLVKGMEIDLGALAKGYFADKIMAYFKSEKATSGFIDLGGNVLTFGDSPKDSSGLWKIGIQNPALPRGNNALVLNLKNLSVVTSGIYERKIKADGQVFHHIFDSKTGYPVENDLASLTIISEKSLDGEIWTTKLFGKKAAEVIRELNNIPNIEAIVITKDNQMASTTNALAQF</sequence>
<accession>A0A5R9CM46</accession>
<keyword evidence="4 10" id="KW-0808">Transferase</keyword>
<feature type="binding site" evidence="11">
    <location>
        <position position="146"/>
    </location>
    <ligand>
        <name>Mg(2+)</name>
        <dbReference type="ChEBI" id="CHEBI:18420"/>
    </ligand>
</feature>
<evidence type="ECO:0000313" key="13">
    <source>
        <dbReference type="Proteomes" id="UP000501945"/>
    </source>
</evidence>
<dbReference type="EMBL" id="CP047616">
    <property type="protein sequence ID" value="QIW53790.1"/>
    <property type="molecule type" value="Genomic_DNA"/>
</dbReference>
<reference evidence="12 13" key="1">
    <citation type="submission" date="2019-12" db="EMBL/GenBank/DDBJ databases">
        <title>Whole genome sequences of Lactococcus raffinolactis strains isolated from sewage.</title>
        <authorList>
            <person name="Ybazeta G."/>
            <person name="Ross M."/>
            <person name="Brabant-Kirwan D."/>
            <person name="Saleh M."/>
            <person name="Dillon J.A."/>
            <person name="Splinter K."/>
            <person name="Nokhbeh R."/>
        </authorList>
    </citation>
    <scope>NUCLEOTIDE SEQUENCE [LARGE SCALE GENOMIC DNA]</scope>
    <source>
        <strain evidence="12 13">Lr_19_5</strain>
    </source>
</reference>
<keyword evidence="6 10" id="KW-0274">FAD</keyword>
<dbReference type="InterPro" id="IPR024932">
    <property type="entry name" value="ApbE"/>
</dbReference>
<dbReference type="Gene3D" id="3.10.520.10">
    <property type="entry name" value="ApbE-like domains"/>
    <property type="match status" value="1"/>
</dbReference>